<keyword evidence="1" id="KW-0175">Coiled coil</keyword>
<dbReference type="AlphaFoldDB" id="A0A935TIV3"/>
<proteinExistence type="predicted"/>
<gene>
    <name evidence="3" type="ORF">IPK02_14060</name>
</gene>
<dbReference type="EMBL" id="JADJOT010000009">
    <property type="protein sequence ID" value="MBK7954980.1"/>
    <property type="molecule type" value="Genomic_DNA"/>
</dbReference>
<evidence type="ECO:0000256" key="2">
    <source>
        <dbReference type="SAM" id="MobiDB-lite"/>
    </source>
</evidence>
<evidence type="ECO:0000313" key="4">
    <source>
        <dbReference type="Proteomes" id="UP000706151"/>
    </source>
</evidence>
<keyword evidence="3" id="KW-0808">Transferase</keyword>
<sequence length="499" mass="54924">MSQSAHHLAAVIDKNKKRNKNSRGKKNKQRISSEQLPFPMGEQPTGSSVDPHDASAPHYATATEARVVPYDENLLERARTQWQFGDWESLAKLDRDTLQHHPDRARLALLAAAGHQQQGDTGTARQLIRLAQDWGCSKRLVSQIMVAGVYNTLGRAAALAGHSPRMLQHFQAAIATGGSGGDVRLLSQVRTSQQLAQLGLPEGLKTPQSTCTTVHVSRAVSRGETVQAVAEQLRAQSAQVAEEMKRQSADLVNVRKALEQTVKNEILNATKQIEAFLGIQSYINGGDLLPDMHGWPISPDFALYLIELLEANDYDLVIEFGSGTSTVLIAKTLTKAAARREGKLPARHVAFEHLEEYERKTLSALRKAGLADSVQLQLAPLEPYAAENGTVYPYYSCQDTLAQLALSIHRDGLRVLVMVDGPPAATGKHARYPAVPLVHAHFVGAQLDVLLDDYIRDDERQIAQLWLVDINRWGLTGRLIEKKMEKDACLVYVRNAGQC</sequence>
<comment type="caution">
    <text evidence="3">The sequence shown here is derived from an EMBL/GenBank/DDBJ whole genome shotgun (WGS) entry which is preliminary data.</text>
</comment>
<dbReference type="Gene3D" id="1.25.40.10">
    <property type="entry name" value="Tetratricopeptide repeat domain"/>
    <property type="match status" value="1"/>
</dbReference>
<evidence type="ECO:0000313" key="3">
    <source>
        <dbReference type="EMBL" id="MBK7954980.1"/>
    </source>
</evidence>
<dbReference type="InterPro" id="IPR011990">
    <property type="entry name" value="TPR-like_helical_dom_sf"/>
</dbReference>
<accession>A0A935TIV3</accession>
<dbReference type="Proteomes" id="UP000706151">
    <property type="component" value="Unassembled WGS sequence"/>
</dbReference>
<feature type="coiled-coil region" evidence="1">
    <location>
        <begin position="230"/>
        <end position="261"/>
    </location>
</feature>
<reference evidence="3 4" key="1">
    <citation type="submission" date="2020-10" db="EMBL/GenBank/DDBJ databases">
        <title>Connecting structure to function with the recovery of over 1000 high-quality activated sludge metagenome-assembled genomes encoding full-length rRNA genes using long-read sequencing.</title>
        <authorList>
            <person name="Singleton C.M."/>
            <person name="Petriglieri F."/>
            <person name="Kristensen J.M."/>
            <person name="Kirkegaard R.H."/>
            <person name="Michaelsen T.Y."/>
            <person name="Andersen M.H."/>
            <person name="Karst S.M."/>
            <person name="Dueholm M.S."/>
            <person name="Nielsen P.H."/>
            <person name="Albertsen M."/>
        </authorList>
    </citation>
    <scope>NUCLEOTIDE SEQUENCE [LARGE SCALE GENOMIC DNA]</scope>
    <source>
        <strain evidence="3">Fred_18-Q3-R57-64_BAT3C.720</strain>
    </source>
</reference>
<dbReference type="Gene3D" id="3.40.50.150">
    <property type="entry name" value="Vaccinia Virus protein VP39"/>
    <property type="match status" value="1"/>
</dbReference>
<dbReference type="GO" id="GO:0032259">
    <property type="term" value="P:methylation"/>
    <property type="evidence" value="ECO:0007669"/>
    <property type="project" value="UniProtKB-KW"/>
</dbReference>
<feature type="compositionally biased region" description="Basic residues" evidence="2">
    <location>
        <begin position="15"/>
        <end position="29"/>
    </location>
</feature>
<organism evidence="3 4">
    <name type="scientific">Candidatus Accumulibacter affinis</name>
    <dbReference type="NCBI Taxonomy" id="2954384"/>
    <lineage>
        <taxon>Bacteria</taxon>
        <taxon>Pseudomonadati</taxon>
        <taxon>Pseudomonadota</taxon>
        <taxon>Betaproteobacteria</taxon>
        <taxon>Candidatus Accumulibacter</taxon>
    </lineage>
</organism>
<protein>
    <submittedName>
        <fullName evidence="3">Methyltransferase FkbM</fullName>
    </submittedName>
</protein>
<keyword evidence="3" id="KW-0489">Methyltransferase</keyword>
<feature type="region of interest" description="Disordered" evidence="2">
    <location>
        <begin position="1"/>
        <end position="54"/>
    </location>
</feature>
<dbReference type="GO" id="GO:0008168">
    <property type="term" value="F:methyltransferase activity"/>
    <property type="evidence" value="ECO:0007669"/>
    <property type="project" value="UniProtKB-KW"/>
</dbReference>
<dbReference type="InterPro" id="IPR029063">
    <property type="entry name" value="SAM-dependent_MTases_sf"/>
</dbReference>
<evidence type="ECO:0000256" key="1">
    <source>
        <dbReference type="SAM" id="Coils"/>
    </source>
</evidence>
<name>A0A935TIV3_9PROT</name>